<dbReference type="GO" id="GO:0097352">
    <property type="term" value="P:autophagosome maturation"/>
    <property type="evidence" value="ECO:0007669"/>
    <property type="project" value="TreeGrafter"/>
</dbReference>
<comment type="caution">
    <text evidence="5">The sequence shown here is derived from an EMBL/GenBank/DDBJ whole genome shotgun (WGS) entry which is preliminary data.</text>
</comment>
<dbReference type="GO" id="GO:0051228">
    <property type="term" value="P:mitotic spindle disassembly"/>
    <property type="evidence" value="ECO:0007669"/>
    <property type="project" value="TreeGrafter"/>
</dbReference>
<dbReference type="GO" id="GO:0034098">
    <property type="term" value="C:VCP-NPL4-UFD1 AAA ATPase complex"/>
    <property type="evidence" value="ECO:0007669"/>
    <property type="project" value="TreeGrafter"/>
</dbReference>
<dbReference type="InterPro" id="IPR003593">
    <property type="entry name" value="AAA+_ATPase"/>
</dbReference>
<evidence type="ECO:0000313" key="5">
    <source>
        <dbReference type="EMBL" id="ORY53186.1"/>
    </source>
</evidence>
<dbReference type="PANTHER" id="PTHR23077:SF194">
    <property type="entry name" value="ATPASE FAMILY GENE 2 PROTEIN HOMOLOG B"/>
    <property type="match status" value="1"/>
</dbReference>
<dbReference type="InterPro" id="IPR027417">
    <property type="entry name" value="P-loop_NTPase"/>
</dbReference>
<dbReference type="GO" id="GO:0005524">
    <property type="term" value="F:ATP binding"/>
    <property type="evidence" value="ECO:0007669"/>
    <property type="project" value="UniProtKB-KW"/>
</dbReference>
<organism evidence="5 6">
    <name type="scientific">Rhizoclosmatium globosum</name>
    <dbReference type="NCBI Taxonomy" id="329046"/>
    <lineage>
        <taxon>Eukaryota</taxon>
        <taxon>Fungi</taxon>
        <taxon>Fungi incertae sedis</taxon>
        <taxon>Chytridiomycota</taxon>
        <taxon>Chytridiomycota incertae sedis</taxon>
        <taxon>Chytridiomycetes</taxon>
        <taxon>Chytridiales</taxon>
        <taxon>Chytriomycetaceae</taxon>
        <taxon>Rhizoclosmatium</taxon>
    </lineage>
</organism>
<dbReference type="InterPro" id="IPR003959">
    <property type="entry name" value="ATPase_AAA_core"/>
</dbReference>
<evidence type="ECO:0000256" key="2">
    <source>
        <dbReference type="ARBA" id="ARBA00022840"/>
    </source>
</evidence>
<evidence type="ECO:0000259" key="4">
    <source>
        <dbReference type="SMART" id="SM00382"/>
    </source>
</evidence>
<dbReference type="PANTHER" id="PTHR23077">
    <property type="entry name" value="AAA-FAMILY ATPASE"/>
    <property type="match status" value="1"/>
</dbReference>
<dbReference type="Gene3D" id="1.10.8.60">
    <property type="match status" value="2"/>
</dbReference>
<dbReference type="SUPFAM" id="SSF52540">
    <property type="entry name" value="P-loop containing nucleoside triphosphate hydrolases"/>
    <property type="match status" value="2"/>
</dbReference>
<comment type="similarity">
    <text evidence="3">Belongs to the AAA ATPase family.</text>
</comment>
<dbReference type="AlphaFoldDB" id="A0A1Y2D243"/>
<dbReference type="Pfam" id="PF00004">
    <property type="entry name" value="AAA"/>
    <property type="match status" value="2"/>
</dbReference>
<dbReference type="GO" id="GO:0030970">
    <property type="term" value="P:retrograde protein transport, ER to cytosol"/>
    <property type="evidence" value="ECO:0007669"/>
    <property type="project" value="TreeGrafter"/>
</dbReference>
<keyword evidence="2 3" id="KW-0067">ATP-binding</keyword>
<dbReference type="Gene3D" id="3.40.50.300">
    <property type="entry name" value="P-loop containing nucleotide triphosphate hydrolases"/>
    <property type="match status" value="2"/>
</dbReference>
<keyword evidence="1 3" id="KW-0547">Nucleotide-binding</keyword>
<keyword evidence="6" id="KW-1185">Reference proteome</keyword>
<dbReference type="EMBL" id="MCGO01000002">
    <property type="protein sequence ID" value="ORY53186.1"/>
    <property type="molecule type" value="Genomic_DNA"/>
</dbReference>
<dbReference type="STRING" id="329046.A0A1Y2D243"/>
<evidence type="ECO:0000256" key="1">
    <source>
        <dbReference type="ARBA" id="ARBA00022741"/>
    </source>
</evidence>
<gene>
    <name evidence="5" type="ORF">BCR33DRAFT_752634</name>
</gene>
<dbReference type="GO" id="GO:0016887">
    <property type="term" value="F:ATP hydrolysis activity"/>
    <property type="evidence" value="ECO:0007669"/>
    <property type="project" value="InterPro"/>
</dbReference>
<name>A0A1Y2D243_9FUNG</name>
<feature type="domain" description="AAA+ ATPase" evidence="4">
    <location>
        <begin position="153"/>
        <end position="295"/>
    </location>
</feature>
<accession>A0A1Y2D243</accession>
<dbReference type="InterPro" id="IPR041569">
    <property type="entry name" value="AAA_lid_3"/>
</dbReference>
<proteinExistence type="inferred from homology"/>
<reference evidence="5 6" key="1">
    <citation type="submission" date="2016-07" db="EMBL/GenBank/DDBJ databases">
        <title>Pervasive Adenine N6-methylation of Active Genes in Fungi.</title>
        <authorList>
            <consortium name="DOE Joint Genome Institute"/>
            <person name="Mondo S.J."/>
            <person name="Dannebaum R.O."/>
            <person name="Kuo R.C."/>
            <person name="Labutti K."/>
            <person name="Haridas S."/>
            <person name="Kuo A."/>
            <person name="Salamov A."/>
            <person name="Ahrendt S.R."/>
            <person name="Lipzen A."/>
            <person name="Sullivan W."/>
            <person name="Andreopoulos W.B."/>
            <person name="Clum A."/>
            <person name="Lindquist E."/>
            <person name="Daum C."/>
            <person name="Ramamoorthy G.K."/>
            <person name="Gryganskyi A."/>
            <person name="Culley D."/>
            <person name="Magnuson J.K."/>
            <person name="James T.Y."/>
            <person name="O'Malley M.A."/>
            <person name="Stajich J.E."/>
            <person name="Spatafora J.W."/>
            <person name="Visel A."/>
            <person name="Grigoriev I.V."/>
        </authorList>
    </citation>
    <scope>NUCLEOTIDE SEQUENCE [LARGE SCALE GENOMIC DNA]</scope>
    <source>
        <strain evidence="5 6">JEL800</strain>
    </source>
</reference>
<protein>
    <submittedName>
        <fullName evidence="5">AAA-domain-containing protein</fullName>
    </submittedName>
</protein>
<dbReference type="OrthoDB" id="5421at2759"/>
<dbReference type="InterPro" id="IPR050168">
    <property type="entry name" value="AAA_ATPase_domain"/>
</dbReference>
<dbReference type="Proteomes" id="UP000193642">
    <property type="component" value="Unassembled WGS sequence"/>
</dbReference>
<dbReference type="PROSITE" id="PS00674">
    <property type="entry name" value="AAA"/>
    <property type="match status" value="2"/>
</dbReference>
<dbReference type="GO" id="GO:0005829">
    <property type="term" value="C:cytosol"/>
    <property type="evidence" value="ECO:0007669"/>
    <property type="project" value="TreeGrafter"/>
</dbReference>
<evidence type="ECO:0000313" key="6">
    <source>
        <dbReference type="Proteomes" id="UP000193642"/>
    </source>
</evidence>
<dbReference type="InterPro" id="IPR003960">
    <property type="entry name" value="ATPase_AAA_CS"/>
</dbReference>
<sequence length="392" mass="42154">MKSQSDRLIILAATNRPNAIDPALRRPGRFDREIAIDAPANRLDIGNVDASIDFNALAIATNGYVGADLMALCREAVMHCLEAGDGNTVSNADFVYGLSVTTPSTTRGYAVGVPSGLTWDSVGGLEDVKLKLQQCVEWPITRRETFLRLGLKPPRGVLLYGPPGCSKTTLVKIIACTSNATFLSINGASLYSPFVGDSEQSVRALFHRARLSAPSVIFLDEIDAIVGSRDLSGGGGGTRDATQESVLSTLLNEMDGIEVAKDVLVVGATNRPDMIDAALMRPGRFDKILYVPPPDLDARLKILHLYSKGMPLSPSIDFGSIAERTERYTGADLESVCREAAFAALRERKDEAGVVEACHFEDALISVKPSLSLDMLKQYAGFSGKFGKGTRR</sequence>
<dbReference type="FunFam" id="3.40.50.300:FF:001440">
    <property type="entry name" value="ATPase, AAA family protein"/>
    <property type="match status" value="1"/>
</dbReference>
<dbReference type="GO" id="GO:0005634">
    <property type="term" value="C:nucleus"/>
    <property type="evidence" value="ECO:0007669"/>
    <property type="project" value="TreeGrafter"/>
</dbReference>
<dbReference type="GO" id="GO:0031593">
    <property type="term" value="F:polyubiquitin modification-dependent protein binding"/>
    <property type="evidence" value="ECO:0007669"/>
    <property type="project" value="TreeGrafter"/>
</dbReference>
<dbReference type="Pfam" id="PF17862">
    <property type="entry name" value="AAA_lid_3"/>
    <property type="match status" value="2"/>
</dbReference>
<dbReference type="SMART" id="SM00382">
    <property type="entry name" value="AAA"/>
    <property type="match status" value="1"/>
</dbReference>
<dbReference type="FunFam" id="1.10.8.60:FF:000038">
    <property type="entry name" value="spermatogenesis-associated protein 5-like protein 1"/>
    <property type="match status" value="1"/>
</dbReference>
<evidence type="ECO:0000256" key="3">
    <source>
        <dbReference type="RuleBase" id="RU003651"/>
    </source>
</evidence>